<keyword evidence="1" id="KW-1133">Transmembrane helix</keyword>
<accession>A0A850QQL2</accession>
<comment type="caution">
    <text evidence="2">The sequence shown here is derived from an EMBL/GenBank/DDBJ whole genome shotgun (WGS) entry which is preliminary data.</text>
</comment>
<dbReference type="InterPro" id="IPR009030">
    <property type="entry name" value="Growth_fac_rcpt_cys_sf"/>
</dbReference>
<evidence type="ECO:0000313" key="3">
    <source>
        <dbReference type="Proteomes" id="UP000533429"/>
    </source>
</evidence>
<keyword evidence="1" id="KW-0812">Transmembrane</keyword>
<dbReference type="SUPFAM" id="SSF57184">
    <property type="entry name" value="Growth factor receptor domain"/>
    <property type="match status" value="1"/>
</dbReference>
<sequence>MLYGLELTKRLWFKAIVYILLVTTQVSYSSIAYANVNFERSKQAQEQKAFDQAVQQANEYGKQLMNNVPDLNVNSDGSLIHNGIEIKQNELAGATEADFVPTDELEQMYGNDLKTLIEGQKANALYQNKQQEDGTKIDNSSTKAYDMIKSSFGIQRPDLTNDPFWETTDKVLGDLEELAKDFATCTVSTDKYPTGNDIHVEKLETCERVIALEDSFHVSHPYEVGIIKHASGAVNLNSCGDNCTKMWIGRVGDNYWGGWCKIYEEAMSIQVIRPDAIQNATLEYSKFDDYHQVWINGTKVYNAPNGNFPPETAGECELSTSWETSPNINVTEFYRSVKPKEEVEFKTRTSVSGNGEGYSRIQITYDPSKIISDDIWGTAKDLEKALQIQGQIQDGICTGSLECVDMPVLDANRCTVINGVKVCEHQFKPSPLKGISPFCRKVAVNSSCGNREVCWENLQGETVCHDNKLTDNCKPYIENNFPSEPAKKCSFKKSECLDGATAANGTCYVYEDTYDCGFTVNDGAEGETDALICDGQLKCIGESCYKPNKDAPNNQFAEAVAYLEMLNFAKNDMKCENIPDAPYNPEQVPDEYLPVPVCPTGYTYDKITKQCLKQDVCKFDQSNYYKVDPRAGIEAKFNSSIIAKNSDVTKCSPIKNGNTIYTCGVEKERIATEVKSEICTNDYASQGGKGCPDPTHELDPISGFCRVVPIMACPDGYKLVDKGGDKFDKNNFVCRADPVNATANCPANAPYYDPQLKQCIGSGSSNSWFECPQGALTGDRCKFQQNIIKYCPQGSLVGDKCRTQQNSISYCPSGDLINGQCRIKKEECRYSKREGYYTRAQGRFVSYYWNGTRVGMISNGSDSWNQIGGDWYKMGNFRESMMLPPPQVAQVSFYDICRKIDRYIPASKRCNSGYYLSGNICLKDTAYTKKCPSGYYIEGNYCVKYNSADRKCPAGSTFNPSTGYCEYRVTAGASYVCPNGFTYDANKNLCTKPDISATASCPAAYPEYDESTRSCKSKQPSISDYYPKNKATVGYSLFSHFENSDNEVTDHLEQQEKEPVKVRMKRYAEEKLSILTDEANNLSDSERKAYANYKRNLFSMLVTESSDSRFDVKLKQNSPKNSGTDNVSCTLFPAEAAYCKKAVGGIQNCCDNPAPTSLGDYINLTKTMLQLDGLTAELELIGDYTGVWQPAKDYVTGMFDDLAAKLSETVFSSSADVASGQVVAAEPITMAGLQQQAMSYTNKFITDTFGKEVSKLLFQTSTDGTVQLSAGMQQAAAVFTYLYYAYMVYVVVNLLINIIWECTEDEMNLAMKRDLLSTHKIGSYCHKKVLGLCIEKRDVHCVYNSPVSRIMMEQIHLQPQMQSRGYTYGSPKNPVCRSLTTDDIKYVDFEKVDLSEWIGILIQTDNMPNASKVSVESLTGNKSYLNFSDSKPRLNIIEQTKERMGNINADQISRDAYEAKWNSNQTDK</sequence>
<name>A0A850QQL2_PHODD</name>
<dbReference type="Pfam" id="PF06986">
    <property type="entry name" value="F_T4SS_TraN"/>
    <property type="match status" value="2"/>
</dbReference>
<gene>
    <name evidence="2" type="primary">traN</name>
    <name evidence="2" type="ORF">HWA77_17060</name>
</gene>
<dbReference type="InterPro" id="IPR014121">
    <property type="entry name" value="TraN_Ftype"/>
</dbReference>
<reference evidence="2 3" key="1">
    <citation type="submission" date="2020-06" db="EMBL/GenBank/DDBJ databases">
        <title>Photobacterium damselae subsp. damselae comparative genomics.</title>
        <authorList>
            <person name="Osorio C.R."/>
        </authorList>
    </citation>
    <scope>NUCLEOTIDE SEQUENCE [LARGE SCALE GENOMIC DNA]</scope>
    <source>
        <strain evidence="2 3">TW250/03</strain>
    </source>
</reference>
<dbReference type="Proteomes" id="UP000533429">
    <property type="component" value="Unassembled WGS sequence"/>
</dbReference>
<proteinExistence type="predicted"/>
<evidence type="ECO:0000313" key="2">
    <source>
        <dbReference type="EMBL" id="NVP01927.1"/>
    </source>
</evidence>
<dbReference type="EMBL" id="JABXOR010001070">
    <property type="protein sequence ID" value="NVP01927.1"/>
    <property type="molecule type" value="Genomic_DNA"/>
</dbReference>
<feature type="transmembrane region" description="Helical" evidence="1">
    <location>
        <begin position="1281"/>
        <end position="1303"/>
    </location>
</feature>
<protein>
    <submittedName>
        <fullName evidence="2">Conjugal transfer protein TraN</fullName>
    </submittedName>
</protein>
<organism evidence="2 3">
    <name type="scientific">Photobacterium damselae subsp. damselae</name>
    <name type="common">Listonella damsela</name>
    <dbReference type="NCBI Taxonomy" id="85581"/>
    <lineage>
        <taxon>Bacteria</taxon>
        <taxon>Pseudomonadati</taxon>
        <taxon>Pseudomonadota</taxon>
        <taxon>Gammaproteobacteria</taxon>
        <taxon>Vibrionales</taxon>
        <taxon>Vibrionaceae</taxon>
        <taxon>Photobacterium</taxon>
    </lineage>
</organism>
<evidence type="ECO:0000256" key="1">
    <source>
        <dbReference type="SAM" id="Phobius"/>
    </source>
</evidence>
<keyword evidence="1" id="KW-0472">Membrane</keyword>